<evidence type="ECO:0000256" key="1">
    <source>
        <dbReference type="ARBA" id="ARBA00004479"/>
    </source>
</evidence>
<dbReference type="Pfam" id="PF01105">
    <property type="entry name" value="EMP24_GP25L"/>
    <property type="match status" value="1"/>
</dbReference>
<dbReference type="InterPro" id="IPR009038">
    <property type="entry name" value="GOLD_dom"/>
</dbReference>
<keyword evidence="8" id="KW-0175">Coiled coil</keyword>
<name>A0A443NB36_9MAGN</name>
<evidence type="ECO:0000256" key="5">
    <source>
        <dbReference type="ARBA" id="ARBA00022989"/>
    </source>
</evidence>
<evidence type="ECO:0000313" key="12">
    <source>
        <dbReference type="EMBL" id="RWR75734.1"/>
    </source>
</evidence>
<dbReference type="PROSITE" id="PS50866">
    <property type="entry name" value="GOLD"/>
    <property type="match status" value="1"/>
</dbReference>
<evidence type="ECO:0000256" key="9">
    <source>
        <dbReference type="SAM" id="MobiDB-lite"/>
    </source>
</evidence>
<gene>
    <name evidence="12" type="ORF">CKAN_00413200</name>
</gene>
<evidence type="ECO:0000256" key="10">
    <source>
        <dbReference type="SAM" id="Phobius"/>
    </source>
</evidence>
<dbReference type="SMART" id="SM01190">
    <property type="entry name" value="EMP24_GP25L"/>
    <property type="match status" value="1"/>
</dbReference>
<feature type="compositionally biased region" description="Polar residues" evidence="9">
    <location>
        <begin position="1"/>
        <end position="10"/>
    </location>
</feature>
<proteinExistence type="inferred from homology"/>
<keyword evidence="6 10" id="KW-0472">Membrane</keyword>
<keyword evidence="5 10" id="KW-1133">Transmembrane helix</keyword>
<comment type="similarity">
    <text evidence="2 7">Belongs to the EMP24/GP25L family.</text>
</comment>
<evidence type="ECO:0000256" key="7">
    <source>
        <dbReference type="RuleBase" id="RU003827"/>
    </source>
</evidence>
<dbReference type="Proteomes" id="UP000283530">
    <property type="component" value="Unassembled WGS sequence"/>
</dbReference>
<feature type="domain" description="GOLD" evidence="11">
    <location>
        <begin position="84"/>
        <end position="194"/>
    </location>
</feature>
<feature type="compositionally biased region" description="Basic residues" evidence="9">
    <location>
        <begin position="11"/>
        <end position="28"/>
    </location>
</feature>
<organism evidence="12 13">
    <name type="scientific">Cinnamomum micranthum f. kanehirae</name>
    <dbReference type="NCBI Taxonomy" id="337451"/>
    <lineage>
        <taxon>Eukaryota</taxon>
        <taxon>Viridiplantae</taxon>
        <taxon>Streptophyta</taxon>
        <taxon>Embryophyta</taxon>
        <taxon>Tracheophyta</taxon>
        <taxon>Spermatophyta</taxon>
        <taxon>Magnoliopsida</taxon>
        <taxon>Magnoliidae</taxon>
        <taxon>Laurales</taxon>
        <taxon>Lauraceae</taxon>
        <taxon>Cinnamomum</taxon>
    </lineage>
</organism>
<dbReference type="InterPro" id="IPR015720">
    <property type="entry name" value="Emp24-like"/>
</dbReference>
<feature type="transmembrane region" description="Helical" evidence="10">
    <location>
        <begin position="227"/>
        <end position="249"/>
    </location>
</feature>
<keyword evidence="4" id="KW-0732">Signal</keyword>
<protein>
    <submittedName>
        <fullName evidence="12">Transmembrane emp24 domain-containing protein p24delta7</fullName>
    </submittedName>
</protein>
<evidence type="ECO:0000256" key="8">
    <source>
        <dbReference type="SAM" id="Coils"/>
    </source>
</evidence>
<feature type="coiled-coil region" evidence="8">
    <location>
        <begin position="185"/>
        <end position="212"/>
    </location>
</feature>
<sequence length="259" mass="29698">MQVTLISPATHNKRKRKSQFKQNTKQRKNQTDEIMGWEMAPSKLHLTRPIQPTVAMTITIMILVSSSLPSAVHSIIFDLQSGRSKCVSEDLRNEAMSHGLYRIALDTLHTHKISVRVSGPYGDNIHLTESVDSGQFSFTVGRTGPHTVCFWTPQFELSTVFPVEFEWKSGVAAKDWSDVAKKGKVNMVELELRKLEETVHSIHEEMMFLREREEEMQNLNQKTNSRMASLSLLSLFICLTVASLQLWYLKSFFERKKIL</sequence>
<comment type="caution">
    <text evidence="12">The sequence shown here is derived from an EMBL/GenBank/DDBJ whole genome shotgun (WGS) entry which is preliminary data.</text>
</comment>
<accession>A0A443NB36</accession>
<evidence type="ECO:0000256" key="2">
    <source>
        <dbReference type="ARBA" id="ARBA00007104"/>
    </source>
</evidence>
<dbReference type="AlphaFoldDB" id="A0A443NB36"/>
<evidence type="ECO:0000259" key="11">
    <source>
        <dbReference type="PROSITE" id="PS50866"/>
    </source>
</evidence>
<evidence type="ECO:0000313" key="13">
    <source>
        <dbReference type="Proteomes" id="UP000283530"/>
    </source>
</evidence>
<dbReference type="EMBL" id="QPKB01000002">
    <property type="protein sequence ID" value="RWR75734.1"/>
    <property type="molecule type" value="Genomic_DNA"/>
</dbReference>
<dbReference type="STRING" id="337451.A0A443NB36"/>
<evidence type="ECO:0000256" key="4">
    <source>
        <dbReference type="ARBA" id="ARBA00022729"/>
    </source>
</evidence>
<evidence type="ECO:0000256" key="6">
    <source>
        <dbReference type="ARBA" id="ARBA00023136"/>
    </source>
</evidence>
<comment type="subcellular location">
    <subcellularLocation>
        <location evidence="1 7">Membrane</location>
        <topology evidence="1 7">Single-pass type I membrane protein</topology>
    </subcellularLocation>
</comment>
<dbReference type="GO" id="GO:0016020">
    <property type="term" value="C:membrane"/>
    <property type="evidence" value="ECO:0007669"/>
    <property type="project" value="UniProtKB-SubCell"/>
</dbReference>
<keyword evidence="3 7" id="KW-0812">Transmembrane</keyword>
<evidence type="ECO:0000256" key="3">
    <source>
        <dbReference type="ARBA" id="ARBA00022692"/>
    </source>
</evidence>
<dbReference type="OrthoDB" id="759142at2759"/>
<feature type="region of interest" description="Disordered" evidence="9">
    <location>
        <begin position="1"/>
        <end position="32"/>
    </location>
</feature>
<dbReference type="PANTHER" id="PTHR22811">
    <property type="entry name" value="TRANSMEMBRANE EMP24 DOMAIN-CONTAINING PROTEIN"/>
    <property type="match status" value="1"/>
</dbReference>
<reference evidence="12 13" key="1">
    <citation type="journal article" date="2019" name="Nat. Plants">
        <title>Stout camphor tree genome fills gaps in understanding of flowering plant genome evolution.</title>
        <authorList>
            <person name="Chaw S.M."/>
            <person name="Liu Y.C."/>
            <person name="Wu Y.W."/>
            <person name="Wang H.Y."/>
            <person name="Lin C.I."/>
            <person name="Wu C.S."/>
            <person name="Ke H.M."/>
            <person name="Chang L.Y."/>
            <person name="Hsu C.Y."/>
            <person name="Yang H.T."/>
            <person name="Sudianto E."/>
            <person name="Hsu M.H."/>
            <person name="Wu K.P."/>
            <person name="Wang L.N."/>
            <person name="Leebens-Mack J.H."/>
            <person name="Tsai I.J."/>
        </authorList>
    </citation>
    <scope>NUCLEOTIDE SEQUENCE [LARGE SCALE GENOMIC DNA]</scope>
    <source>
        <strain evidence="13">cv. Chaw 1501</strain>
        <tissue evidence="12">Young leaves</tissue>
    </source>
</reference>
<keyword evidence="13" id="KW-1185">Reference proteome</keyword>